<evidence type="ECO:0000313" key="2">
    <source>
        <dbReference type="EMBL" id="GGU47508.1"/>
    </source>
</evidence>
<evidence type="ECO:0000259" key="1">
    <source>
        <dbReference type="Pfam" id="PF03756"/>
    </source>
</evidence>
<accession>A0ABQ2UPG8</accession>
<evidence type="ECO:0000313" key="3">
    <source>
        <dbReference type="Proteomes" id="UP000654471"/>
    </source>
</evidence>
<dbReference type="RefSeq" id="WP_189296603.1">
    <property type="nucleotide sequence ID" value="NZ_BMRP01000002.1"/>
</dbReference>
<gene>
    <name evidence="2" type="ORF">GCM10010211_09300</name>
</gene>
<feature type="domain" description="A-factor biosynthesis hotdog" evidence="1">
    <location>
        <begin position="39"/>
        <end position="169"/>
    </location>
</feature>
<dbReference type="NCBIfam" id="NF041195">
    <property type="entry name" value="ScbA_BarX_GamBu"/>
    <property type="match status" value="1"/>
</dbReference>
<dbReference type="InterPro" id="IPR047757">
    <property type="entry name" value="AfsA-like"/>
</dbReference>
<feature type="domain" description="A-factor biosynthesis hotdog" evidence="1">
    <location>
        <begin position="208"/>
        <end position="313"/>
    </location>
</feature>
<reference evidence="3" key="1">
    <citation type="journal article" date="2019" name="Int. J. Syst. Evol. Microbiol.">
        <title>The Global Catalogue of Microorganisms (GCM) 10K type strain sequencing project: providing services to taxonomists for standard genome sequencing and annotation.</title>
        <authorList>
            <consortium name="The Broad Institute Genomics Platform"/>
            <consortium name="The Broad Institute Genome Sequencing Center for Infectious Disease"/>
            <person name="Wu L."/>
            <person name="Ma J."/>
        </authorList>
    </citation>
    <scope>NUCLEOTIDE SEQUENCE [LARGE SCALE GENOMIC DNA]</scope>
    <source>
        <strain evidence="3">JCM 3399</strain>
    </source>
</reference>
<dbReference type="EMBL" id="BMRP01000002">
    <property type="protein sequence ID" value="GGU47508.1"/>
    <property type="molecule type" value="Genomic_DNA"/>
</dbReference>
<keyword evidence="3" id="KW-1185">Reference proteome</keyword>
<proteinExistence type="predicted"/>
<dbReference type="Pfam" id="PF03756">
    <property type="entry name" value="AfsA"/>
    <property type="match status" value="2"/>
</dbReference>
<dbReference type="InterPro" id="IPR005509">
    <property type="entry name" value="AfsA_hotdog_dom"/>
</dbReference>
<organism evidence="2 3">
    <name type="scientific">Streptomyces albospinus</name>
    <dbReference type="NCBI Taxonomy" id="285515"/>
    <lineage>
        <taxon>Bacteria</taxon>
        <taxon>Bacillati</taxon>
        <taxon>Actinomycetota</taxon>
        <taxon>Actinomycetes</taxon>
        <taxon>Kitasatosporales</taxon>
        <taxon>Streptomycetaceae</taxon>
        <taxon>Streptomyces</taxon>
    </lineage>
</organism>
<sequence>MASATLTSFARDHLGSGTDARFADGNRPGALTMTVPREYVHRAAVSEVFLTDWRRGRSGSWLVSAQWPRAHSLYRPVNGLHDPLLLIETVRQAGILLSHVVHGVPLDHPIVWRKLRYDLSPTALRATDAPADVQLHITDRDVVRRGRQLAGVRQEFRIVCDGSDLASAMLDYSCHSPAVYRRLRGEYGDLVLANSRKLPVPEPVSPHLVGRDRTGDVVLSPADGAGRWQLRVDTSHPVLFDHPVDHVPGMLMIEAVRQAARALTPGGALPVTLECAFERFAEMDAPCWVTARTTGRSGGGCREVEVGIEQHGRRVLAARVGGLPMP</sequence>
<comment type="caution">
    <text evidence="2">The sequence shown here is derived from an EMBL/GenBank/DDBJ whole genome shotgun (WGS) entry which is preliminary data.</text>
</comment>
<name>A0ABQ2UPG8_9ACTN</name>
<dbReference type="Proteomes" id="UP000654471">
    <property type="component" value="Unassembled WGS sequence"/>
</dbReference>
<protein>
    <submittedName>
        <fullName evidence="2">Adhesin</fullName>
    </submittedName>
</protein>